<keyword evidence="1" id="KW-0472">Membrane</keyword>
<organism evidence="2 3">
    <name type="scientific">Rhizophagus irregularis</name>
    <dbReference type="NCBI Taxonomy" id="588596"/>
    <lineage>
        <taxon>Eukaryota</taxon>
        <taxon>Fungi</taxon>
        <taxon>Fungi incertae sedis</taxon>
        <taxon>Mucoromycota</taxon>
        <taxon>Glomeromycotina</taxon>
        <taxon>Glomeromycetes</taxon>
        <taxon>Glomerales</taxon>
        <taxon>Glomeraceae</taxon>
        <taxon>Rhizophagus</taxon>
    </lineage>
</organism>
<protein>
    <submittedName>
        <fullName evidence="2">Uncharacterized protein</fullName>
    </submittedName>
</protein>
<evidence type="ECO:0000313" key="2">
    <source>
        <dbReference type="EMBL" id="PKY59663.1"/>
    </source>
</evidence>
<comment type="caution">
    <text evidence="2">The sequence shown here is derived from an EMBL/GenBank/DDBJ whole genome shotgun (WGS) entry which is preliminary data.</text>
</comment>
<evidence type="ECO:0000256" key="1">
    <source>
        <dbReference type="SAM" id="Phobius"/>
    </source>
</evidence>
<feature type="transmembrane region" description="Helical" evidence="1">
    <location>
        <begin position="6"/>
        <end position="27"/>
    </location>
</feature>
<keyword evidence="1" id="KW-0812">Transmembrane</keyword>
<gene>
    <name evidence="2" type="ORF">RhiirA4_430574</name>
</gene>
<evidence type="ECO:0000313" key="3">
    <source>
        <dbReference type="Proteomes" id="UP000234323"/>
    </source>
</evidence>
<dbReference type="AlphaFoldDB" id="A0A2I1HLC4"/>
<feature type="transmembrane region" description="Helical" evidence="1">
    <location>
        <begin position="96"/>
        <end position="114"/>
    </location>
</feature>
<keyword evidence="3" id="KW-1185">Reference proteome</keyword>
<keyword evidence="1" id="KW-1133">Transmembrane helix</keyword>
<reference evidence="2 3" key="1">
    <citation type="submission" date="2015-10" db="EMBL/GenBank/DDBJ databases">
        <title>Genome analyses suggest a sexual origin of heterokaryosis in a supposedly ancient asexual fungus.</title>
        <authorList>
            <person name="Ropars J."/>
            <person name="Sedzielewska K."/>
            <person name="Noel J."/>
            <person name="Charron P."/>
            <person name="Farinelli L."/>
            <person name="Marton T."/>
            <person name="Kruger M."/>
            <person name="Pelin A."/>
            <person name="Brachmann A."/>
            <person name="Corradi N."/>
        </authorList>
    </citation>
    <scope>NUCLEOTIDE SEQUENCE [LARGE SCALE GENOMIC DNA]</scope>
    <source>
        <strain evidence="2 3">A4</strain>
    </source>
</reference>
<name>A0A2I1HLC4_9GLOM</name>
<proteinExistence type="predicted"/>
<dbReference type="Proteomes" id="UP000234323">
    <property type="component" value="Unassembled WGS sequence"/>
</dbReference>
<sequence>MTLIRASSFGLFLSILFLFHTTQIPLLGRLTFSNNSVQIFHILEIALRQEHRNGHFQNCNFGGLLRIRKERNGLFFQNCDFGGWATKNMKETVSSFRTVISVGIISSFGIVIRYKGKWEAGVQFIYVWLKIGILNLLFEII</sequence>
<dbReference type="EMBL" id="LLXI01003690">
    <property type="protein sequence ID" value="PKY59663.1"/>
    <property type="molecule type" value="Genomic_DNA"/>
</dbReference>
<accession>A0A2I1HLC4</accession>
<feature type="transmembrane region" description="Helical" evidence="1">
    <location>
        <begin position="120"/>
        <end position="138"/>
    </location>
</feature>